<evidence type="ECO:0000313" key="6">
    <source>
        <dbReference type="EMBL" id="KAL1600172.1"/>
    </source>
</evidence>
<sequence length="268" mass="28074">MTGGTYGIAAIAGPPLGEVFTEKLTWRWCFWINVPIGAFALGAFFFIFIYCVPIWFQAVQGASATDSGVQFLPMLVGNVIATALSGVPVTIVAQYAPFMITGTVITSVGAGLLTLFTTHVSVAAWIGFQALVGLGTGLGWQQPLVAVQTVLNLEDVPIATAILSFAQTLGGALFVSVAQTAFSTKLSEELASRVPHLDLSPISHDGGVAGLDKFVPAEYLSDVELSYSNSLLSAFFVATIMAIASLLGCNFVEWNSVKGKRADVSAAA</sequence>
<protein>
    <recommendedName>
        <fullName evidence="8">Major facilitator superfamily (MFS) profile domain-containing protein</fullName>
    </recommendedName>
</protein>
<dbReference type="Proteomes" id="UP001521222">
    <property type="component" value="Unassembled WGS sequence"/>
</dbReference>
<dbReference type="EMBL" id="JAKIXB020000018">
    <property type="protein sequence ID" value="KAL1600172.1"/>
    <property type="molecule type" value="Genomic_DNA"/>
</dbReference>
<comment type="caution">
    <text evidence="6">The sequence shown here is derived from an EMBL/GenBank/DDBJ whole genome shotgun (WGS) entry which is preliminary data.</text>
</comment>
<keyword evidence="4 5" id="KW-0472">Membrane</keyword>
<name>A0ABR3R739_9PLEO</name>
<evidence type="ECO:0008006" key="8">
    <source>
        <dbReference type="Google" id="ProtNLM"/>
    </source>
</evidence>
<gene>
    <name evidence="6" type="ORF">SLS59_005795</name>
</gene>
<keyword evidence="3 5" id="KW-1133">Transmembrane helix</keyword>
<dbReference type="PANTHER" id="PTHR23501">
    <property type="entry name" value="MAJOR FACILITATOR SUPERFAMILY"/>
    <property type="match status" value="1"/>
</dbReference>
<dbReference type="PANTHER" id="PTHR23501:SF199">
    <property type="entry name" value="MFS EFFLUX TRANSPORTER INPD-RELATED"/>
    <property type="match status" value="1"/>
</dbReference>
<evidence type="ECO:0000313" key="7">
    <source>
        <dbReference type="Proteomes" id="UP001521222"/>
    </source>
</evidence>
<dbReference type="InterPro" id="IPR036259">
    <property type="entry name" value="MFS_trans_sf"/>
</dbReference>
<reference evidence="6 7" key="1">
    <citation type="submission" date="2024-02" db="EMBL/GenBank/DDBJ databases">
        <title>De novo assembly and annotation of 12 fungi associated with fruit tree decline syndrome in Ontario, Canada.</title>
        <authorList>
            <person name="Sulman M."/>
            <person name="Ellouze W."/>
            <person name="Ilyukhin E."/>
        </authorList>
    </citation>
    <scope>NUCLEOTIDE SEQUENCE [LARGE SCALE GENOMIC DNA]</scope>
    <source>
        <strain evidence="6 7">M97-236</strain>
    </source>
</reference>
<comment type="subcellular location">
    <subcellularLocation>
        <location evidence="1">Membrane</location>
        <topology evidence="1">Multi-pass membrane protein</topology>
    </subcellularLocation>
</comment>
<accession>A0ABR3R739</accession>
<dbReference type="SUPFAM" id="SSF103473">
    <property type="entry name" value="MFS general substrate transporter"/>
    <property type="match status" value="1"/>
</dbReference>
<evidence type="ECO:0000256" key="2">
    <source>
        <dbReference type="ARBA" id="ARBA00022692"/>
    </source>
</evidence>
<evidence type="ECO:0000256" key="4">
    <source>
        <dbReference type="ARBA" id="ARBA00023136"/>
    </source>
</evidence>
<feature type="transmembrane region" description="Helical" evidence="5">
    <location>
        <begin position="68"/>
        <end position="91"/>
    </location>
</feature>
<proteinExistence type="predicted"/>
<keyword evidence="2 5" id="KW-0812">Transmembrane</keyword>
<feature type="transmembrane region" description="Helical" evidence="5">
    <location>
        <begin position="231"/>
        <end position="252"/>
    </location>
</feature>
<feature type="transmembrane region" description="Helical" evidence="5">
    <location>
        <begin position="30"/>
        <end position="56"/>
    </location>
</feature>
<evidence type="ECO:0000256" key="5">
    <source>
        <dbReference type="SAM" id="Phobius"/>
    </source>
</evidence>
<dbReference type="Gene3D" id="1.20.1250.20">
    <property type="entry name" value="MFS general substrate transporter like domains"/>
    <property type="match status" value="1"/>
</dbReference>
<evidence type="ECO:0000256" key="1">
    <source>
        <dbReference type="ARBA" id="ARBA00004141"/>
    </source>
</evidence>
<evidence type="ECO:0000256" key="3">
    <source>
        <dbReference type="ARBA" id="ARBA00022989"/>
    </source>
</evidence>
<keyword evidence="7" id="KW-1185">Reference proteome</keyword>
<organism evidence="6 7">
    <name type="scientific">Nothophoma quercina</name>
    <dbReference type="NCBI Taxonomy" id="749835"/>
    <lineage>
        <taxon>Eukaryota</taxon>
        <taxon>Fungi</taxon>
        <taxon>Dikarya</taxon>
        <taxon>Ascomycota</taxon>
        <taxon>Pezizomycotina</taxon>
        <taxon>Dothideomycetes</taxon>
        <taxon>Pleosporomycetidae</taxon>
        <taxon>Pleosporales</taxon>
        <taxon>Pleosporineae</taxon>
        <taxon>Didymellaceae</taxon>
        <taxon>Nothophoma</taxon>
    </lineage>
</organism>